<sequence>MPKIRTPSRRMKLLPATALVVGAGVGLAYAAGRPSRRQFVKSVTVAAPISVVCQALRDLDTYFKLCELPGEQYAVEGCTTVDKTTTFQVVHRLRFGKVIRTWASRAESDAGDGVVEFCDTFQAWSSDFKIVFRLKRAGEQRTQVDVVWAATGPQWQTLFFSRMGPKQFDIRLAGLKRHCESVATNHGNLP</sequence>
<dbReference type="Proteomes" id="UP000290189">
    <property type="component" value="Unassembled WGS sequence"/>
</dbReference>
<dbReference type="EMBL" id="OVEO01000007">
    <property type="protein sequence ID" value="SPQ97301.1"/>
    <property type="molecule type" value="Genomic_DNA"/>
</dbReference>
<evidence type="ECO:0000313" key="1">
    <source>
        <dbReference type="EMBL" id="SPQ97301.1"/>
    </source>
</evidence>
<accession>A0A3P3YAY4</accession>
<dbReference type="Gene3D" id="3.30.530.20">
    <property type="match status" value="1"/>
</dbReference>
<gene>
    <name evidence="1" type="ORF">PLBR_LOCUS4516</name>
</gene>
<protein>
    <recommendedName>
        <fullName evidence="3">Coenzyme Q-binding protein COQ10 START domain-containing protein</fullName>
    </recommendedName>
</protein>
<evidence type="ECO:0008006" key="3">
    <source>
        <dbReference type="Google" id="ProtNLM"/>
    </source>
</evidence>
<evidence type="ECO:0000313" key="2">
    <source>
        <dbReference type="Proteomes" id="UP000290189"/>
    </source>
</evidence>
<organism evidence="1 2">
    <name type="scientific">Plasmodiophora brassicae</name>
    <name type="common">Clubroot disease agent</name>
    <dbReference type="NCBI Taxonomy" id="37360"/>
    <lineage>
        <taxon>Eukaryota</taxon>
        <taxon>Sar</taxon>
        <taxon>Rhizaria</taxon>
        <taxon>Endomyxa</taxon>
        <taxon>Phytomyxea</taxon>
        <taxon>Plasmodiophorida</taxon>
        <taxon>Plasmodiophoridae</taxon>
        <taxon>Plasmodiophora</taxon>
    </lineage>
</organism>
<name>A0A3P3YAY4_PLABS</name>
<proteinExistence type="predicted"/>
<dbReference type="InterPro" id="IPR023393">
    <property type="entry name" value="START-like_dom_sf"/>
</dbReference>
<geneLocation type="mitochondrion" evidence="1"/>
<dbReference type="SUPFAM" id="SSF55961">
    <property type="entry name" value="Bet v1-like"/>
    <property type="match status" value="1"/>
</dbReference>
<keyword evidence="1" id="KW-0496">Mitochondrion</keyword>
<dbReference type="AlphaFoldDB" id="A0A3P3YAY4"/>
<reference evidence="1 2" key="1">
    <citation type="submission" date="2018-03" db="EMBL/GenBank/DDBJ databases">
        <authorList>
            <person name="Fogelqvist J."/>
        </authorList>
    </citation>
    <scope>NUCLEOTIDE SEQUENCE [LARGE SCALE GENOMIC DNA]</scope>
</reference>